<evidence type="ECO:0000259" key="1">
    <source>
        <dbReference type="Pfam" id="PF04717"/>
    </source>
</evidence>
<evidence type="ECO:0000313" key="2">
    <source>
        <dbReference type="EMBL" id="MBB4927589.1"/>
    </source>
</evidence>
<dbReference type="Proteomes" id="UP000540506">
    <property type="component" value="Unassembled WGS sequence"/>
</dbReference>
<gene>
    <name evidence="2" type="ORF">FHR34_006684</name>
</gene>
<dbReference type="NCBIfam" id="NF033848">
    <property type="entry name" value="VgrG_rel"/>
    <property type="match status" value="1"/>
</dbReference>
<keyword evidence="3" id="KW-1185">Reference proteome</keyword>
<protein>
    <submittedName>
        <fullName evidence="2">Uncharacterized protein involved in type VI secretion and phage assembly</fullName>
    </submittedName>
</protein>
<dbReference type="RefSeq" id="WP_184944051.1">
    <property type="nucleotide sequence ID" value="NZ_JACHJV010000002.1"/>
</dbReference>
<reference evidence="2 3" key="1">
    <citation type="submission" date="2020-08" db="EMBL/GenBank/DDBJ databases">
        <title>Sequencing the genomes of 1000 actinobacteria strains.</title>
        <authorList>
            <person name="Klenk H.-P."/>
        </authorList>
    </citation>
    <scope>NUCLEOTIDE SEQUENCE [LARGE SCALE GENOMIC DNA]</scope>
    <source>
        <strain evidence="2 3">DSM 41654</strain>
    </source>
</reference>
<dbReference type="AlphaFoldDB" id="A0A7W7R942"/>
<comment type="caution">
    <text evidence="2">The sequence shown here is derived from an EMBL/GenBank/DDBJ whole genome shotgun (WGS) entry which is preliminary data.</text>
</comment>
<dbReference type="EMBL" id="JACHJV010000002">
    <property type="protein sequence ID" value="MBB4927589.1"/>
    <property type="molecule type" value="Genomic_DNA"/>
</dbReference>
<accession>A0A7W7R942</accession>
<dbReference type="InterPro" id="IPR006531">
    <property type="entry name" value="Gp5/Vgr_OB"/>
</dbReference>
<dbReference type="InterPro" id="IPR047702">
    <property type="entry name" value="VgrG-rel"/>
</dbReference>
<dbReference type="Gene3D" id="2.40.50.230">
    <property type="entry name" value="Gp5 N-terminal domain"/>
    <property type="match status" value="1"/>
</dbReference>
<dbReference type="SUPFAM" id="SSF69255">
    <property type="entry name" value="gp5 N-terminal domain-like"/>
    <property type="match status" value="1"/>
</dbReference>
<feature type="domain" description="Gp5/Type VI secretion system Vgr protein OB-fold" evidence="1">
    <location>
        <begin position="388"/>
        <end position="462"/>
    </location>
</feature>
<evidence type="ECO:0000313" key="3">
    <source>
        <dbReference type="Proteomes" id="UP000540506"/>
    </source>
</evidence>
<organism evidence="2 3">
    <name type="scientific">Kitasatospora kifunensis</name>
    <name type="common">Streptomyces kifunensis</name>
    <dbReference type="NCBI Taxonomy" id="58351"/>
    <lineage>
        <taxon>Bacteria</taxon>
        <taxon>Bacillati</taxon>
        <taxon>Actinomycetota</taxon>
        <taxon>Actinomycetes</taxon>
        <taxon>Kitasatosporales</taxon>
        <taxon>Streptomycetaceae</taxon>
        <taxon>Kitasatospora</taxon>
    </lineage>
</organism>
<proteinExistence type="predicted"/>
<sequence>MTTPEARGGRPFAAEPVVEAPGALPPIWAAQLVSCEVEESVSLPDTAVLAFRDANHKLLTETGITIGTRLQVSAVTVQGHAQMRLFRGEVTALELEVDGTGSYTVVRASAITHRLMRGRRVKAFRNMTTADIVREVAAGAGLGCGRVDAFAVVHQQLSQANVSDWEFLRYLAQESGAQVRVDDDGLLEFVKPEPASGAPAPATPAPQNPMVLEYGRNLLELRGVLTGAGGADTVEVRGWNVTTKNALVATEPSVLDQTVQPGMSPSAVASAFTGPSRLTVADTPYRTQAETTAAATSLAASVAAGFGELEAVVEGNPRLKAGVPVALGNVGAAFSGRYTATAVRHLLEPYRGYRTTVVVSAAADRSLAGLVTGGNAPPRGPRLPGLAIAVVTDVREPGGAQRGWVRLKFPWLDDEYVSDWVRTVQWGGQGGGGVFSPEVNDEVLVGFEQGCLDSPYVLGGLYNGVDHPSAHEVPLVDSAAGSVNRRSLVSRSGNRLELLDVPGGPSGVRLASGDKKLEVKLDEQRGELVLTVFGAAGAAAASSVRLTSSGITIDAGTGEVKLRGGSVTVSGETAVTVDGGAMAVLKADLVRIN</sequence>
<dbReference type="InterPro" id="IPR037026">
    <property type="entry name" value="Vgr_OB-fold_dom_sf"/>
</dbReference>
<name>A0A7W7R942_KITKI</name>
<dbReference type="SUPFAM" id="SSF69279">
    <property type="entry name" value="Phage tail proteins"/>
    <property type="match status" value="1"/>
</dbReference>
<dbReference type="Pfam" id="PF04717">
    <property type="entry name" value="Phage_base_V"/>
    <property type="match status" value="1"/>
</dbReference>